<reference evidence="1 2" key="1">
    <citation type="submission" date="2016-09" db="EMBL/GenBank/DDBJ databases">
        <title>Extensive genetic diversity and differential bi-allelic expression allows diatom success in the polar Southern Ocean.</title>
        <authorList>
            <consortium name="DOE Joint Genome Institute"/>
            <person name="Mock T."/>
            <person name="Otillar R.P."/>
            <person name="Strauss J."/>
            <person name="Dupont C."/>
            <person name="Frickenhaus S."/>
            <person name="Maumus F."/>
            <person name="Mcmullan M."/>
            <person name="Sanges R."/>
            <person name="Schmutz J."/>
            <person name="Toseland A."/>
            <person name="Valas R."/>
            <person name="Veluchamy A."/>
            <person name="Ward B.J."/>
            <person name="Allen A."/>
            <person name="Barry K."/>
            <person name="Falciatore A."/>
            <person name="Ferrante M."/>
            <person name="Fortunato A.E."/>
            <person name="Gloeckner G."/>
            <person name="Gruber A."/>
            <person name="Hipkin R."/>
            <person name="Janech M."/>
            <person name="Kroth P."/>
            <person name="Leese F."/>
            <person name="Lindquist E."/>
            <person name="Lyon B.R."/>
            <person name="Martin J."/>
            <person name="Mayer C."/>
            <person name="Parker M."/>
            <person name="Quesneville H."/>
            <person name="Raymond J."/>
            <person name="Uhlig C."/>
            <person name="Valentin K.U."/>
            <person name="Worden A.Z."/>
            <person name="Armbrust E.V."/>
            <person name="Bowler C."/>
            <person name="Green B."/>
            <person name="Moulton V."/>
            <person name="Van Oosterhout C."/>
            <person name="Grigoriev I."/>
        </authorList>
    </citation>
    <scope>NUCLEOTIDE SEQUENCE [LARGE SCALE GENOMIC DNA]</scope>
    <source>
        <strain evidence="1 2">CCMP1102</strain>
    </source>
</reference>
<evidence type="ECO:0000313" key="2">
    <source>
        <dbReference type="Proteomes" id="UP000095751"/>
    </source>
</evidence>
<dbReference type="KEGG" id="fcy:FRACYDRAFT_232642"/>
<dbReference type="SUPFAM" id="SSF53448">
    <property type="entry name" value="Nucleotide-diphospho-sugar transferases"/>
    <property type="match status" value="1"/>
</dbReference>
<dbReference type="Proteomes" id="UP000095751">
    <property type="component" value="Unassembled WGS sequence"/>
</dbReference>
<evidence type="ECO:0008006" key="3">
    <source>
        <dbReference type="Google" id="ProtNLM"/>
    </source>
</evidence>
<dbReference type="InParanoid" id="A0A1E7FWH7"/>
<organism evidence="1 2">
    <name type="scientific">Fragilariopsis cylindrus CCMP1102</name>
    <dbReference type="NCBI Taxonomy" id="635003"/>
    <lineage>
        <taxon>Eukaryota</taxon>
        <taxon>Sar</taxon>
        <taxon>Stramenopiles</taxon>
        <taxon>Ochrophyta</taxon>
        <taxon>Bacillariophyta</taxon>
        <taxon>Bacillariophyceae</taxon>
        <taxon>Bacillariophycidae</taxon>
        <taxon>Bacillariales</taxon>
        <taxon>Bacillariaceae</taxon>
        <taxon>Fragilariopsis</taxon>
    </lineage>
</organism>
<dbReference type="Gene3D" id="3.90.550.10">
    <property type="entry name" value="Spore Coat Polysaccharide Biosynthesis Protein SpsA, Chain A"/>
    <property type="match status" value="1"/>
</dbReference>
<dbReference type="InterPro" id="IPR029044">
    <property type="entry name" value="Nucleotide-diphossugar_trans"/>
</dbReference>
<dbReference type="EMBL" id="KV784353">
    <property type="protein sequence ID" value="OEU22485.1"/>
    <property type="molecule type" value="Genomic_DNA"/>
</dbReference>
<keyword evidence="2" id="KW-1185">Reference proteome</keyword>
<sequence>MSNGNNRRRMRPNFYLGIVFGVAIAETFRNIAGGSFQFPDVVSVSYGSYPTRSLELIEPTIRSVELIEQSTETSKEKETFHVLFGMMGEAPSLYDAWEVSLKSVLVNAPTDVDMHVHVICSQDAHNVVQEKIKEAELEGSQWRNQITITSYNVEAYNRNWREFLREKMRHDQLYERISLGGYYRLLAYKILAPLNVGPTLYMDTDVIVLSNLNDLVKNIDGTKLFQGSSKFFCSGFTVINMAKFHEFWEKVDQLEQVRVVDQDIMLDVLTKFPDTYGHLPLEWDRNLGNGYRRRPHKILNHKEAAGMLHYQGGSGRDNDQNYFTYGFEQYCDRTPTCRDNKELREMVARSWGLGDYYTRLTWKWALFFGKSAIAPDQEGFELRVDSVIANHTAVAGNASATNLTMLKETTMIC</sequence>
<name>A0A1E7FWH7_9STRA</name>
<proteinExistence type="predicted"/>
<dbReference type="OrthoDB" id="48253at2759"/>
<evidence type="ECO:0000313" key="1">
    <source>
        <dbReference type="EMBL" id="OEU22485.1"/>
    </source>
</evidence>
<gene>
    <name evidence="1" type="ORF">FRACYDRAFT_232642</name>
</gene>
<protein>
    <recommendedName>
        <fullName evidence="3">Nucleotide-diphospho-sugar transferase domain-containing protein</fullName>
    </recommendedName>
</protein>
<dbReference type="AlphaFoldDB" id="A0A1E7FWH7"/>
<accession>A0A1E7FWH7</accession>